<sequence length="243" mass="26750">MRCGSVVPVAAASFLVRFSSVQRMMSTSSSCRHHWNAAARTRTTGWRSKRLFMSSSSSSDTTSKKDGTVAVIPRAAVSTVVRHYHPHNDGNNIPPQYLLIQRGKAPNQGQWSFPGGKLEFGETALQGAMRELLEETKGWTDDNCGSSLQWYTEGPFCTSDAIGEGYHYLIAQCFASLETTTAVPPVLEPADDADQAAWFTRSEIQTKSQQKEVTPGVLTVIDRAERLWEAGILVPTQHITNND</sequence>
<organism evidence="2">
    <name type="scientific">Amphora coffeiformis</name>
    <dbReference type="NCBI Taxonomy" id="265554"/>
    <lineage>
        <taxon>Eukaryota</taxon>
        <taxon>Sar</taxon>
        <taxon>Stramenopiles</taxon>
        <taxon>Ochrophyta</taxon>
        <taxon>Bacillariophyta</taxon>
        <taxon>Bacillariophyceae</taxon>
        <taxon>Bacillariophycidae</taxon>
        <taxon>Thalassiophysales</taxon>
        <taxon>Catenulaceae</taxon>
        <taxon>Amphora</taxon>
    </lineage>
</organism>
<dbReference type="PANTHER" id="PTHR43736">
    <property type="entry name" value="ADP-RIBOSE PYROPHOSPHATASE"/>
    <property type="match status" value="1"/>
</dbReference>
<dbReference type="InterPro" id="IPR015797">
    <property type="entry name" value="NUDIX_hydrolase-like_dom_sf"/>
</dbReference>
<dbReference type="PROSITE" id="PS51462">
    <property type="entry name" value="NUDIX"/>
    <property type="match status" value="1"/>
</dbReference>
<dbReference type="PANTHER" id="PTHR43736:SF1">
    <property type="entry name" value="DIHYDRONEOPTERIN TRIPHOSPHATE DIPHOSPHATASE"/>
    <property type="match status" value="1"/>
</dbReference>
<dbReference type="AlphaFoldDB" id="A0A7S3P0E7"/>
<accession>A0A7S3P0E7</accession>
<evidence type="ECO:0000259" key="1">
    <source>
        <dbReference type="PROSITE" id="PS51462"/>
    </source>
</evidence>
<feature type="domain" description="Nudix hydrolase" evidence="1">
    <location>
        <begin position="72"/>
        <end position="222"/>
    </location>
</feature>
<dbReference type="CDD" id="cd04673">
    <property type="entry name" value="NUDIX_ADPRase"/>
    <property type="match status" value="1"/>
</dbReference>
<dbReference type="InterPro" id="IPR000086">
    <property type="entry name" value="NUDIX_hydrolase_dom"/>
</dbReference>
<gene>
    <name evidence="2" type="ORF">ACOF00016_LOCUS1672</name>
</gene>
<dbReference type="EMBL" id="HBIM01001914">
    <property type="protein sequence ID" value="CAE0403473.1"/>
    <property type="molecule type" value="Transcribed_RNA"/>
</dbReference>
<evidence type="ECO:0000313" key="2">
    <source>
        <dbReference type="EMBL" id="CAE0403473.1"/>
    </source>
</evidence>
<dbReference type="Pfam" id="PF00293">
    <property type="entry name" value="NUDIX"/>
    <property type="match status" value="1"/>
</dbReference>
<dbReference type="Gene3D" id="3.90.79.10">
    <property type="entry name" value="Nucleoside Triphosphate Pyrophosphohydrolase"/>
    <property type="match status" value="1"/>
</dbReference>
<reference evidence="2" key="1">
    <citation type="submission" date="2021-01" db="EMBL/GenBank/DDBJ databases">
        <authorList>
            <person name="Corre E."/>
            <person name="Pelletier E."/>
            <person name="Niang G."/>
            <person name="Scheremetjew M."/>
            <person name="Finn R."/>
            <person name="Kale V."/>
            <person name="Holt S."/>
            <person name="Cochrane G."/>
            <person name="Meng A."/>
            <person name="Brown T."/>
            <person name="Cohen L."/>
        </authorList>
    </citation>
    <scope>NUCLEOTIDE SEQUENCE</scope>
    <source>
        <strain evidence="2">CCMP127</strain>
    </source>
</reference>
<dbReference type="SUPFAM" id="SSF55811">
    <property type="entry name" value="Nudix"/>
    <property type="match status" value="1"/>
</dbReference>
<name>A0A7S3P0E7_9STRA</name>
<proteinExistence type="predicted"/>
<protein>
    <recommendedName>
        <fullName evidence="1">Nudix hydrolase domain-containing protein</fullName>
    </recommendedName>
</protein>